<dbReference type="EMBL" id="JAJSOF020000042">
    <property type="protein sequence ID" value="KAJ4425565.1"/>
    <property type="molecule type" value="Genomic_DNA"/>
</dbReference>
<evidence type="ECO:0008006" key="3">
    <source>
        <dbReference type="Google" id="ProtNLM"/>
    </source>
</evidence>
<organism evidence="1 2">
    <name type="scientific">Periplaneta americana</name>
    <name type="common">American cockroach</name>
    <name type="synonym">Blatta americana</name>
    <dbReference type="NCBI Taxonomy" id="6978"/>
    <lineage>
        <taxon>Eukaryota</taxon>
        <taxon>Metazoa</taxon>
        <taxon>Ecdysozoa</taxon>
        <taxon>Arthropoda</taxon>
        <taxon>Hexapoda</taxon>
        <taxon>Insecta</taxon>
        <taxon>Pterygota</taxon>
        <taxon>Neoptera</taxon>
        <taxon>Polyneoptera</taxon>
        <taxon>Dictyoptera</taxon>
        <taxon>Blattodea</taxon>
        <taxon>Blattoidea</taxon>
        <taxon>Blattidae</taxon>
        <taxon>Blattinae</taxon>
        <taxon>Periplaneta</taxon>
    </lineage>
</organism>
<gene>
    <name evidence="1" type="ORF">ANN_27760</name>
</gene>
<dbReference type="PANTHER" id="PTHR33939:SF1">
    <property type="entry name" value="DUF4371 DOMAIN-CONTAINING PROTEIN"/>
    <property type="match status" value="1"/>
</dbReference>
<accession>A0ABQ8RVI3</accession>
<reference evidence="1 2" key="1">
    <citation type="journal article" date="2022" name="Allergy">
        <title>Genome assembly and annotation of Periplaneta americana reveal a comprehensive cockroach allergen profile.</title>
        <authorList>
            <person name="Wang L."/>
            <person name="Xiong Q."/>
            <person name="Saelim N."/>
            <person name="Wang L."/>
            <person name="Nong W."/>
            <person name="Wan A.T."/>
            <person name="Shi M."/>
            <person name="Liu X."/>
            <person name="Cao Q."/>
            <person name="Hui J.H.L."/>
            <person name="Sookrung N."/>
            <person name="Leung T.F."/>
            <person name="Tungtrongchitr A."/>
            <person name="Tsui S.K.W."/>
        </authorList>
    </citation>
    <scope>NUCLEOTIDE SEQUENCE [LARGE SCALE GENOMIC DNA]</scope>
    <source>
        <strain evidence="1">PWHHKU_190912</strain>
    </source>
</reference>
<dbReference type="PANTHER" id="PTHR33939">
    <property type="entry name" value="PROTEIN CBG22215"/>
    <property type="match status" value="1"/>
</dbReference>
<evidence type="ECO:0000313" key="1">
    <source>
        <dbReference type="EMBL" id="KAJ4425565.1"/>
    </source>
</evidence>
<name>A0ABQ8RVI3_PERAM</name>
<protein>
    <recommendedName>
        <fullName evidence="3">Tc1-like transposase DDE domain-containing protein</fullName>
    </recommendedName>
</protein>
<keyword evidence="2" id="KW-1185">Reference proteome</keyword>
<evidence type="ECO:0000313" key="2">
    <source>
        <dbReference type="Proteomes" id="UP001148838"/>
    </source>
</evidence>
<sequence length="108" mass="12296">MNSTIFKSWFVEQLLPNLPPHSTIVTDNASIHSVQLEKAPSTVTRKADIIMWLKKQNIPHSPSQNREELLYIVKSNKPQRKSYELDTIASSLGHNVVRLPLIIITIIL</sequence>
<proteinExistence type="predicted"/>
<comment type="caution">
    <text evidence="1">The sequence shown here is derived from an EMBL/GenBank/DDBJ whole genome shotgun (WGS) entry which is preliminary data.</text>
</comment>
<dbReference type="Proteomes" id="UP001148838">
    <property type="component" value="Unassembled WGS sequence"/>
</dbReference>